<dbReference type="PANTHER" id="PTHR43214">
    <property type="entry name" value="TWO-COMPONENT RESPONSE REGULATOR"/>
    <property type="match status" value="1"/>
</dbReference>
<dbReference type="SUPFAM" id="SSF52540">
    <property type="entry name" value="P-loop containing nucleoside triphosphate hydrolases"/>
    <property type="match status" value="1"/>
</dbReference>
<name>A0ABU1YVA0_ROSSA</name>
<organism evidence="3 4">
    <name type="scientific">Roseateles saccharophilus</name>
    <name type="common">Pseudomonas saccharophila</name>
    <dbReference type="NCBI Taxonomy" id="304"/>
    <lineage>
        <taxon>Bacteria</taxon>
        <taxon>Pseudomonadati</taxon>
        <taxon>Pseudomonadota</taxon>
        <taxon>Betaproteobacteria</taxon>
        <taxon>Burkholderiales</taxon>
        <taxon>Sphaerotilaceae</taxon>
        <taxon>Roseateles</taxon>
    </lineage>
</organism>
<gene>
    <name evidence="3" type="ORF">J2X20_005473</name>
</gene>
<dbReference type="Gene3D" id="1.10.10.10">
    <property type="entry name" value="Winged helix-like DNA-binding domain superfamily/Winged helix DNA-binding domain"/>
    <property type="match status" value="1"/>
</dbReference>
<evidence type="ECO:0000256" key="1">
    <source>
        <dbReference type="ARBA" id="ARBA00023125"/>
    </source>
</evidence>
<dbReference type="InterPro" id="IPR011990">
    <property type="entry name" value="TPR-like_helical_dom_sf"/>
</dbReference>
<dbReference type="InterPro" id="IPR003593">
    <property type="entry name" value="AAA+_ATPase"/>
</dbReference>
<dbReference type="InterPro" id="IPR039420">
    <property type="entry name" value="WalR-like"/>
</dbReference>
<evidence type="ECO:0000259" key="2">
    <source>
        <dbReference type="PROSITE" id="PS50043"/>
    </source>
</evidence>
<dbReference type="Gene3D" id="3.40.50.300">
    <property type="entry name" value="P-loop containing nucleotide triphosphate hydrolases"/>
    <property type="match status" value="1"/>
</dbReference>
<dbReference type="PROSITE" id="PS00622">
    <property type="entry name" value="HTH_LUXR_1"/>
    <property type="match status" value="1"/>
</dbReference>
<dbReference type="Pfam" id="PF13401">
    <property type="entry name" value="AAA_22"/>
    <property type="match status" value="1"/>
</dbReference>
<sequence length="876" mass="95990">MALAHTKTRAPRPRAGLLLPRPALLARVKHALDTRRVLLICAPAGYGKTALLTQALADASTETAIAWVALDEGDDLGRLLDCLFAAFEPYDPPWRVAPEGLRDAALRGGAEIVTVADAMLNALEACEVQHGLIVLDDAHHLADPASQQFLDRWLARMGERWRLVLAVRHEPPLRLARLRASGELADLGPAELALAPEEVEQLAQAAGLEEAAAVGLYERCQGWPAGLRLALGMSQGQRLPAAIDRATFDYLAAEVLDRLEPGLRGFLLRTSVLHELDAARCQALGEDMHAAQWLAEMERLSLFVTVVDLAPHTLRLHQLFRDMLQQRLRQEQPERHRLQLERAATLETDALRRQSLLLAAGRPDRAAELLLDDGALLMNQLGAQGLLDLTKRFDPAFAESSPELHRVKALSLWVLWEAQQAEWHQSRAEALFEARGDEAGLRAARGHRSILLIAQGRLKEAEALLSDLDPFALSGELRRVTLLGRTWHAMESCRFDAVAPLFDALVTELLNATTLETWYICSPPPRQISCVGMAPVADRWYRGAMQVLGNRLLPFGVNAHTAQAWNLFWQGRPEESRQLLDRAEADAAWLGRIVIARNQGQALHAMFELIAGRHDEAMALMRLRVAEQVPGYGAWGGWHAHFSLARMAAATGNREALAEALERLARIGADLPDLVMPHRPRPLLGLQAQLAALQGRRDEAIAAWRGFLADGEGGDLLGQLAEARVLLAAVLLEGGDRAGAAGALAPALARREPGGLMWAVPRLLQMAGEDWGELLDGAELARLRGWAEAVRPATRIAVDTQTQSPDERLSQREAEVIAQIAAGASNKHIARALDLSPHTVKRHVANILDKLVLNSRGEAAAWWRDRQASTRPGTLG</sequence>
<feature type="domain" description="HTH luxR-type" evidence="2">
    <location>
        <begin position="802"/>
        <end position="867"/>
    </location>
</feature>
<reference evidence="3 4" key="1">
    <citation type="submission" date="2023-07" db="EMBL/GenBank/DDBJ databases">
        <title>Sorghum-associated microbial communities from plants grown in Nebraska, USA.</title>
        <authorList>
            <person name="Schachtman D."/>
        </authorList>
    </citation>
    <scope>NUCLEOTIDE SEQUENCE [LARGE SCALE GENOMIC DNA]</scope>
    <source>
        <strain evidence="3 4">BE314</strain>
    </source>
</reference>
<dbReference type="SMART" id="SM00382">
    <property type="entry name" value="AAA"/>
    <property type="match status" value="1"/>
</dbReference>
<dbReference type="PRINTS" id="PR00038">
    <property type="entry name" value="HTHLUXR"/>
</dbReference>
<keyword evidence="1" id="KW-0238">DNA-binding</keyword>
<dbReference type="InterPro" id="IPR059106">
    <property type="entry name" value="WHD_MalT"/>
</dbReference>
<dbReference type="SUPFAM" id="SSF46894">
    <property type="entry name" value="C-terminal effector domain of the bipartite response regulators"/>
    <property type="match status" value="1"/>
</dbReference>
<accession>A0ABU1YVA0</accession>
<protein>
    <submittedName>
        <fullName evidence="3">LuxR family maltose regulon positive regulatory protein</fullName>
    </submittedName>
</protein>
<dbReference type="InterPro" id="IPR036388">
    <property type="entry name" value="WH-like_DNA-bd_sf"/>
</dbReference>
<proteinExistence type="predicted"/>
<dbReference type="SMART" id="SM00421">
    <property type="entry name" value="HTH_LUXR"/>
    <property type="match status" value="1"/>
</dbReference>
<dbReference type="InterPro" id="IPR049945">
    <property type="entry name" value="AAA_22"/>
</dbReference>
<dbReference type="InterPro" id="IPR016032">
    <property type="entry name" value="Sig_transdc_resp-reg_C-effctor"/>
</dbReference>
<dbReference type="InterPro" id="IPR027417">
    <property type="entry name" value="P-loop_NTPase"/>
</dbReference>
<dbReference type="Pfam" id="PF25873">
    <property type="entry name" value="WHD_MalT"/>
    <property type="match status" value="1"/>
</dbReference>
<dbReference type="Pfam" id="PF00196">
    <property type="entry name" value="GerE"/>
    <property type="match status" value="1"/>
</dbReference>
<dbReference type="PROSITE" id="PS50043">
    <property type="entry name" value="HTH_LUXR_2"/>
    <property type="match status" value="1"/>
</dbReference>
<dbReference type="CDD" id="cd06170">
    <property type="entry name" value="LuxR_C_like"/>
    <property type="match status" value="1"/>
</dbReference>
<dbReference type="Gene3D" id="1.25.40.10">
    <property type="entry name" value="Tetratricopeptide repeat domain"/>
    <property type="match status" value="1"/>
</dbReference>
<dbReference type="PANTHER" id="PTHR43214:SF38">
    <property type="entry name" value="NITRATE_NITRITE RESPONSE REGULATOR PROTEIN NARL"/>
    <property type="match status" value="1"/>
</dbReference>
<comment type="caution">
    <text evidence="3">The sequence shown here is derived from an EMBL/GenBank/DDBJ whole genome shotgun (WGS) entry which is preliminary data.</text>
</comment>
<evidence type="ECO:0000313" key="4">
    <source>
        <dbReference type="Proteomes" id="UP001180453"/>
    </source>
</evidence>
<dbReference type="EMBL" id="JAVDXU010000005">
    <property type="protein sequence ID" value="MDR7272790.1"/>
    <property type="molecule type" value="Genomic_DNA"/>
</dbReference>
<keyword evidence="4" id="KW-1185">Reference proteome</keyword>
<evidence type="ECO:0000313" key="3">
    <source>
        <dbReference type="EMBL" id="MDR7272790.1"/>
    </source>
</evidence>
<dbReference type="RefSeq" id="WP_310272499.1">
    <property type="nucleotide sequence ID" value="NZ_JAVDXU010000005.1"/>
</dbReference>
<dbReference type="InterPro" id="IPR000792">
    <property type="entry name" value="Tscrpt_reg_LuxR_C"/>
</dbReference>
<dbReference type="Proteomes" id="UP001180453">
    <property type="component" value="Unassembled WGS sequence"/>
</dbReference>